<proteinExistence type="predicted"/>
<evidence type="ECO:0000313" key="3">
    <source>
        <dbReference type="Proteomes" id="UP000596742"/>
    </source>
</evidence>
<comment type="caution">
    <text evidence="2">The sequence shown here is derived from an EMBL/GenBank/DDBJ whole genome shotgun (WGS) entry which is preliminary data.</text>
</comment>
<feature type="domain" description="ABC transporter" evidence="1">
    <location>
        <begin position="25"/>
        <end position="79"/>
    </location>
</feature>
<reference evidence="2" key="1">
    <citation type="submission" date="2018-11" db="EMBL/GenBank/DDBJ databases">
        <authorList>
            <person name="Alioto T."/>
            <person name="Alioto T."/>
        </authorList>
    </citation>
    <scope>NUCLEOTIDE SEQUENCE</scope>
</reference>
<keyword evidence="3" id="KW-1185">Reference proteome</keyword>
<evidence type="ECO:0000259" key="1">
    <source>
        <dbReference type="Pfam" id="PF00005"/>
    </source>
</evidence>
<dbReference type="Pfam" id="PF00005">
    <property type="entry name" value="ABC_tran"/>
    <property type="match status" value="1"/>
</dbReference>
<protein>
    <recommendedName>
        <fullName evidence="1">ABC transporter domain-containing protein</fullName>
    </recommendedName>
</protein>
<dbReference type="InterPro" id="IPR003439">
    <property type="entry name" value="ABC_transporter-like_ATP-bd"/>
</dbReference>
<name>A0A8B6EQV5_MYTGA</name>
<dbReference type="Proteomes" id="UP000596742">
    <property type="component" value="Unassembled WGS sequence"/>
</dbReference>
<dbReference type="SUPFAM" id="SSF52540">
    <property type="entry name" value="P-loop containing nucleoside triphosphate hydrolases"/>
    <property type="match status" value="1"/>
</dbReference>
<dbReference type="GO" id="GO:0005524">
    <property type="term" value="F:ATP binding"/>
    <property type="evidence" value="ECO:0007669"/>
    <property type="project" value="InterPro"/>
</dbReference>
<dbReference type="AlphaFoldDB" id="A0A8B6EQV5"/>
<sequence>MADKRYVPLYLKLLESGSEKKRDIRLVIVGKKGAGKTLLIKRLFKEVKKETGIINFLQEITRRKKESTNGIEIHRIRCKATVDDDKWEKLDANYGEAELNARLLKPYEEKVSSAIGNTSEAPGEASVHKLTKDETAVTICEATRHELSVEKLIVLPLLFYDVMIHMGNLKVSRR</sequence>
<accession>A0A8B6EQV5</accession>
<dbReference type="GO" id="GO:0016887">
    <property type="term" value="F:ATP hydrolysis activity"/>
    <property type="evidence" value="ECO:0007669"/>
    <property type="project" value="InterPro"/>
</dbReference>
<dbReference type="OrthoDB" id="6139794at2759"/>
<evidence type="ECO:0000313" key="2">
    <source>
        <dbReference type="EMBL" id="VDI37398.1"/>
    </source>
</evidence>
<gene>
    <name evidence="2" type="ORF">MGAL_10B012677</name>
</gene>
<dbReference type="Gene3D" id="3.30.70.1390">
    <property type="entry name" value="ROC domain from the Parkinson's disease-associated leucine-rich repeat kinase 2"/>
    <property type="match status" value="1"/>
</dbReference>
<dbReference type="InterPro" id="IPR027417">
    <property type="entry name" value="P-loop_NTPase"/>
</dbReference>
<organism evidence="2 3">
    <name type="scientific">Mytilus galloprovincialis</name>
    <name type="common">Mediterranean mussel</name>
    <dbReference type="NCBI Taxonomy" id="29158"/>
    <lineage>
        <taxon>Eukaryota</taxon>
        <taxon>Metazoa</taxon>
        <taxon>Spiralia</taxon>
        <taxon>Lophotrochozoa</taxon>
        <taxon>Mollusca</taxon>
        <taxon>Bivalvia</taxon>
        <taxon>Autobranchia</taxon>
        <taxon>Pteriomorphia</taxon>
        <taxon>Mytilida</taxon>
        <taxon>Mytiloidea</taxon>
        <taxon>Mytilidae</taxon>
        <taxon>Mytilinae</taxon>
        <taxon>Mytilus</taxon>
    </lineage>
</organism>
<dbReference type="EMBL" id="UYJE01005440">
    <property type="protein sequence ID" value="VDI37398.1"/>
    <property type="molecule type" value="Genomic_DNA"/>
</dbReference>